<keyword evidence="1 7" id="KW-0813">Transport</keyword>
<dbReference type="RefSeq" id="WP_035731451.1">
    <property type="nucleotide sequence ID" value="NZ_JAVDWN010000018.1"/>
</dbReference>
<dbReference type="GO" id="GO:0015697">
    <property type="term" value="P:quaternary ammonium group transport"/>
    <property type="evidence" value="ECO:0007669"/>
    <property type="project" value="UniProtKB-ARBA"/>
</dbReference>
<comment type="function">
    <text evidence="7">Part of the ABC transporter complex PotABCD involved in spermidine/putrescine import. Responsible for energy coupling to the transport system.</text>
</comment>
<keyword evidence="3 7" id="KW-0547">Nucleotide-binding</keyword>
<evidence type="ECO:0000256" key="3">
    <source>
        <dbReference type="ARBA" id="ARBA00022741"/>
    </source>
</evidence>
<dbReference type="SUPFAM" id="SSF52540">
    <property type="entry name" value="P-loop containing nucleoside triphosphate hydrolases"/>
    <property type="match status" value="1"/>
</dbReference>
<dbReference type="InterPro" id="IPR008995">
    <property type="entry name" value="Mo/tungstate-bd_C_term_dom"/>
</dbReference>
<dbReference type="InterPro" id="IPR017871">
    <property type="entry name" value="ABC_transporter-like_CS"/>
</dbReference>
<dbReference type="PROSITE" id="PS50893">
    <property type="entry name" value="ABC_TRANSPORTER_2"/>
    <property type="match status" value="1"/>
</dbReference>
<organism evidence="9 10">
    <name type="scientific">Pseudarthrobacter oxydans</name>
    <name type="common">Arthrobacter oxydans</name>
    <dbReference type="NCBI Taxonomy" id="1671"/>
    <lineage>
        <taxon>Bacteria</taxon>
        <taxon>Bacillati</taxon>
        <taxon>Actinomycetota</taxon>
        <taxon>Actinomycetes</taxon>
        <taxon>Micrococcales</taxon>
        <taxon>Micrococcaceae</taxon>
        <taxon>Pseudarthrobacter</taxon>
    </lineage>
</organism>
<keyword evidence="2 7" id="KW-1003">Cell membrane</keyword>
<dbReference type="FunFam" id="3.40.50.300:FF:000425">
    <property type="entry name" value="Probable ABC transporter, ATP-binding subunit"/>
    <property type="match status" value="1"/>
</dbReference>
<dbReference type="Proteomes" id="UP001262032">
    <property type="component" value="Unassembled WGS sequence"/>
</dbReference>
<keyword evidence="6 7" id="KW-0472">Membrane</keyword>
<dbReference type="EMBL" id="JAVDWN010000018">
    <property type="protein sequence ID" value="MDR7165709.1"/>
    <property type="molecule type" value="Genomic_DNA"/>
</dbReference>
<dbReference type="PANTHER" id="PTHR42781">
    <property type="entry name" value="SPERMIDINE/PUTRESCINE IMPORT ATP-BINDING PROTEIN POTA"/>
    <property type="match status" value="1"/>
</dbReference>
<accession>A0AAW8NGL4</accession>
<dbReference type="GO" id="GO:0015417">
    <property type="term" value="F:ABC-type polyamine transporter activity"/>
    <property type="evidence" value="ECO:0007669"/>
    <property type="project" value="UniProtKB-EC"/>
</dbReference>
<sequence length="365" mass="39584">MTQKPDHGQAITVSNVTMQYPSAPSPALNNVSLDIQPGEFMSFLGPSGSGKTTLLSLIAGFVNPSAGTVSIGGEPIDGLKPHRRDLGVVFQNYLLFPHMSVFENVAYPLRQRKLPKAEIRERVARALALVQLDAYAERLPKELSGGQQQRVAFARAIVFDPRALLMDEPLGALDKNLRGEMQRELARIHRELGMTFVFVTHDQEEALVLSDRIAVFNHGGIEQVGTPEQLYYQPESLFVARFLGDSNVFTGSVDSTSSTFVSQSGTAPLFPEEAQQSAANVLIVRPEALTVSPHTDHSTGSFAATIREIVFTGSNVTVYMEFSDGTPGVAKLPATEAAALLVGQSVSVSWDQARQHLIHEDGTQA</sequence>
<comment type="caution">
    <text evidence="9">The sequence shown here is derived from an EMBL/GenBank/DDBJ whole genome shotgun (WGS) entry which is preliminary data.</text>
</comment>
<dbReference type="Gene3D" id="3.40.50.300">
    <property type="entry name" value="P-loop containing nucleotide triphosphate hydrolases"/>
    <property type="match status" value="1"/>
</dbReference>
<dbReference type="SUPFAM" id="SSF50331">
    <property type="entry name" value="MOP-like"/>
    <property type="match status" value="1"/>
</dbReference>
<comment type="catalytic activity">
    <reaction evidence="7">
        <text>ATP + H2O + polyamine-[polyamine-binding protein]Side 1 = ADP + phosphate + polyamineSide 2 + [polyamine-binding protein]Side 1.</text>
        <dbReference type="EC" id="7.6.2.11"/>
    </reaction>
</comment>
<proteinExistence type="inferred from homology"/>
<dbReference type="PANTHER" id="PTHR42781:SF4">
    <property type="entry name" value="SPERMIDINE_PUTRESCINE IMPORT ATP-BINDING PROTEIN POTA"/>
    <property type="match status" value="1"/>
</dbReference>
<dbReference type="InterPro" id="IPR005893">
    <property type="entry name" value="PotA-like"/>
</dbReference>
<keyword evidence="5 7" id="KW-1278">Translocase</keyword>
<evidence type="ECO:0000256" key="2">
    <source>
        <dbReference type="ARBA" id="ARBA00022475"/>
    </source>
</evidence>
<evidence type="ECO:0000313" key="9">
    <source>
        <dbReference type="EMBL" id="MDR7165709.1"/>
    </source>
</evidence>
<comment type="similarity">
    <text evidence="7">Belongs to the ABC transporter superfamily. Spermidine/putrescine importer (TC 3.A.1.11.1) family.</text>
</comment>
<evidence type="ECO:0000256" key="7">
    <source>
        <dbReference type="RuleBase" id="RU364083"/>
    </source>
</evidence>
<dbReference type="Gene3D" id="2.40.50.100">
    <property type="match status" value="1"/>
</dbReference>
<dbReference type="InterPro" id="IPR003439">
    <property type="entry name" value="ABC_transporter-like_ATP-bd"/>
</dbReference>
<dbReference type="InterPro" id="IPR027417">
    <property type="entry name" value="P-loop_NTPase"/>
</dbReference>
<evidence type="ECO:0000256" key="5">
    <source>
        <dbReference type="ARBA" id="ARBA00022967"/>
    </source>
</evidence>
<dbReference type="InterPro" id="IPR050093">
    <property type="entry name" value="ABC_SmlMolc_Importer"/>
</dbReference>
<evidence type="ECO:0000256" key="6">
    <source>
        <dbReference type="ARBA" id="ARBA00023136"/>
    </source>
</evidence>
<protein>
    <recommendedName>
        <fullName evidence="7">Spermidine/putrescine import ATP-binding protein PotA</fullName>
        <ecNumber evidence="7">7.6.2.11</ecNumber>
    </recommendedName>
</protein>
<comment type="subunit">
    <text evidence="7">The complex is composed of two ATP-binding proteins (PotA), two transmembrane proteins (PotB and PotC) and a solute-binding protein (PotD).</text>
</comment>
<dbReference type="EC" id="7.6.2.11" evidence="7"/>
<evidence type="ECO:0000256" key="4">
    <source>
        <dbReference type="ARBA" id="ARBA00022840"/>
    </source>
</evidence>
<dbReference type="Pfam" id="PF00005">
    <property type="entry name" value="ABC_tran"/>
    <property type="match status" value="1"/>
</dbReference>
<dbReference type="InterPro" id="IPR013611">
    <property type="entry name" value="Transp-assoc_OB_typ2"/>
</dbReference>
<dbReference type="InterPro" id="IPR003593">
    <property type="entry name" value="AAA+_ATPase"/>
</dbReference>
<dbReference type="NCBIfam" id="TIGR01187">
    <property type="entry name" value="potA"/>
    <property type="match status" value="1"/>
</dbReference>
<dbReference type="GO" id="GO:0043190">
    <property type="term" value="C:ATP-binding cassette (ABC) transporter complex"/>
    <property type="evidence" value="ECO:0007669"/>
    <property type="project" value="InterPro"/>
</dbReference>
<name>A0AAW8NGL4_PSEOX</name>
<evidence type="ECO:0000313" key="10">
    <source>
        <dbReference type="Proteomes" id="UP001262032"/>
    </source>
</evidence>
<feature type="domain" description="ABC transporter" evidence="8">
    <location>
        <begin position="11"/>
        <end position="243"/>
    </location>
</feature>
<dbReference type="GO" id="GO:0016887">
    <property type="term" value="F:ATP hydrolysis activity"/>
    <property type="evidence" value="ECO:0007669"/>
    <property type="project" value="InterPro"/>
</dbReference>
<keyword evidence="4 7" id="KW-0067">ATP-binding</keyword>
<evidence type="ECO:0000256" key="1">
    <source>
        <dbReference type="ARBA" id="ARBA00022448"/>
    </source>
</evidence>
<evidence type="ECO:0000259" key="8">
    <source>
        <dbReference type="PROSITE" id="PS50893"/>
    </source>
</evidence>
<dbReference type="AlphaFoldDB" id="A0AAW8NGL4"/>
<reference evidence="9" key="1">
    <citation type="submission" date="2023-07" db="EMBL/GenBank/DDBJ databases">
        <title>Sorghum-associated microbial communities from plants grown in Nebraska, USA.</title>
        <authorList>
            <person name="Schachtman D."/>
        </authorList>
    </citation>
    <scope>NUCLEOTIDE SEQUENCE</scope>
    <source>
        <strain evidence="9">BE261</strain>
    </source>
</reference>
<dbReference type="SMART" id="SM00382">
    <property type="entry name" value="AAA"/>
    <property type="match status" value="1"/>
</dbReference>
<dbReference type="PROSITE" id="PS00211">
    <property type="entry name" value="ABC_TRANSPORTER_1"/>
    <property type="match status" value="1"/>
</dbReference>
<dbReference type="Pfam" id="PF08402">
    <property type="entry name" value="TOBE_2"/>
    <property type="match status" value="1"/>
</dbReference>
<gene>
    <name evidence="7" type="primary">potA</name>
    <name evidence="9" type="ORF">J2X12_003763</name>
</gene>
<dbReference type="GO" id="GO:0005524">
    <property type="term" value="F:ATP binding"/>
    <property type="evidence" value="ECO:0007669"/>
    <property type="project" value="UniProtKB-KW"/>
</dbReference>